<feature type="transmembrane region" description="Helical" evidence="3">
    <location>
        <begin position="941"/>
        <end position="962"/>
    </location>
</feature>
<feature type="region of interest" description="Disordered" evidence="2">
    <location>
        <begin position="603"/>
        <end position="638"/>
    </location>
</feature>
<protein>
    <submittedName>
        <fullName evidence="5">Tape measure protein</fullName>
    </submittedName>
</protein>
<keyword evidence="3" id="KW-0472">Membrane</keyword>
<feature type="compositionally biased region" description="Gly residues" evidence="2">
    <location>
        <begin position="603"/>
        <end position="633"/>
    </location>
</feature>
<feature type="coiled-coil region" evidence="1">
    <location>
        <begin position="700"/>
        <end position="804"/>
    </location>
</feature>
<evidence type="ECO:0000313" key="6">
    <source>
        <dbReference type="Proteomes" id="UP000514752"/>
    </source>
</evidence>
<dbReference type="AlphaFoldDB" id="A0A7D7S8X5"/>
<dbReference type="Pfam" id="PF20155">
    <property type="entry name" value="TMP_3"/>
    <property type="match status" value="1"/>
</dbReference>
<evidence type="ECO:0000256" key="2">
    <source>
        <dbReference type="SAM" id="MobiDB-lite"/>
    </source>
</evidence>
<evidence type="ECO:0000259" key="4">
    <source>
        <dbReference type="Pfam" id="PF20155"/>
    </source>
</evidence>
<organism evidence="5 6">
    <name type="scientific">Neisseria shayeganii</name>
    <dbReference type="NCBI Taxonomy" id="607712"/>
    <lineage>
        <taxon>Bacteria</taxon>
        <taxon>Pseudomonadati</taxon>
        <taxon>Pseudomonadota</taxon>
        <taxon>Betaproteobacteria</taxon>
        <taxon>Neisseriales</taxon>
        <taxon>Neisseriaceae</taxon>
        <taxon>Neisseria</taxon>
    </lineage>
</organism>
<evidence type="ECO:0000313" key="5">
    <source>
        <dbReference type="EMBL" id="QMT41228.1"/>
    </source>
</evidence>
<reference evidence="5 6" key="1">
    <citation type="submission" date="2020-07" db="EMBL/GenBank/DDBJ databases">
        <title>Genomic diversity of species in the Neisseriaceae family.</title>
        <authorList>
            <person name="Vincent A.T."/>
            <person name="Bernet E."/>
            <person name="Veyrier F.J."/>
        </authorList>
    </citation>
    <scope>NUCLEOTIDE SEQUENCE [LARGE SCALE GENOMIC DNA]</scope>
    <source>
        <strain evidence="5 6">DSM 22244</strain>
    </source>
</reference>
<dbReference type="NCBIfam" id="TIGR02675">
    <property type="entry name" value="tape_meas_nterm"/>
    <property type="match status" value="1"/>
</dbReference>
<gene>
    <name evidence="5" type="ORF">H3L94_04160</name>
</gene>
<feature type="coiled-coil region" evidence="1">
    <location>
        <begin position="20"/>
        <end position="47"/>
    </location>
</feature>
<dbReference type="RefSeq" id="WP_182122774.1">
    <property type="nucleotide sequence ID" value="NZ_CP059567.1"/>
</dbReference>
<keyword evidence="3" id="KW-0812">Transmembrane</keyword>
<dbReference type="InterPro" id="IPR013491">
    <property type="entry name" value="Tape_meas_N"/>
</dbReference>
<feature type="transmembrane region" description="Helical" evidence="3">
    <location>
        <begin position="352"/>
        <end position="373"/>
    </location>
</feature>
<dbReference type="Proteomes" id="UP000514752">
    <property type="component" value="Chromosome"/>
</dbReference>
<accession>A0A7D7S8X5</accession>
<keyword evidence="1" id="KW-0175">Coiled coil</keyword>
<feature type="domain" description="Tape measure protein N-terminal" evidence="4">
    <location>
        <begin position="140"/>
        <end position="329"/>
    </location>
</feature>
<dbReference type="EMBL" id="CP059567">
    <property type="protein sequence ID" value="QMT41228.1"/>
    <property type="molecule type" value="Genomic_DNA"/>
</dbReference>
<feature type="transmembrane region" description="Helical" evidence="3">
    <location>
        <begin position="385"/>
        <end position="407"/>
    </location>
</feature>
<sequence>MSDLEAKIRVTAENESSAGLAKVEADIQKLERTSQKTGQTLDAVKAQYEKQVQAALKAGASVDSLAGSFLGADGRLHSANGRLVKISEGMDKVADSAKKAAAEVESASGRMNSALEKVNAVFGKIGTMLAGLGLAIGADALLQTADAMAVLNNQVRQVTANEAEYAEVKKDLLNISNRTKAEIEATTDLYVKSSRALKEYGYSQQQILTFTEATANAMTIGGVGAQQQAAALMQLSQALGSGVLQGDEFKSIAEAAPILLDTIAEYMGKSRAEIKKLGSEGKLTAEVVFEAISGASEKFAEQAAKMPLTFGQSLTVLRNNWKTFADGMMNSTGVMSAVAAAVKFVAENLKTIIGGAAVVGIAALIQMFGGLNLAISGAAGAIGKLWAAMMANPLVAVAALIVGVLAATGELENALDAVGQIASDVFGLIATGYEGLGDLISAIYADITASADDSAAGQTDAFGGFFADTGDGFFGLLEKVGKVFDAFGAIIRTAIVWSIESFGDLWSAIKNGAVGAAGSAIGAIESLVNAAIDGINRVIALANQVPGISIGTIGAFKAPQIQGGNNPQVGRSWGDIHAAESARQQAGGLQNYFAELRRNQGGGGVSSGAGSRGGASRGGAGGGGGRKGRGGGGRQEDPVAKWAAELAADKLAYQEKELLQGTHEKWSLARELEFWQAKLKLVDANSKAGLDIRRRIFDLQNKLHDEQARAEEQRIAAEANAAKHQIALAEQQADQMLATERITQSQRLEMDLEFERQRYEIAYNALQERLTLAEQDPDRNPEKEAQLKEQLLEIERQYQLKRNQIINGKENQDRKDNPSFMDALEDGKQNVWQHAQEQMGQAFAAMLNRTQSFRQAMGNMFRSIGQNFIQEVVTKPLMAQLRGALQQTAIWKMLFGTKETLETAATAKTVSLKTAETTTVVGKEAAKAAAGAASSQAGIPYVGPILAVAAMGAMMAAVMGLIGGGGGSSTSTTTTRIPSAAGGWDIPAGINPLTQLHEREMVLPAEHADTIRSMAGNSGGSGETIVINATGGDWIHKRDLVKLLREMKRDFRFA</sequence>
<proteinExistence type="predicted"/>
<evidence type="ECO:0000256" key="1">
    <source>
        <dbReference type="SAM" id="Coils"/>
    </source>
</evidence>
<dbReference type="KEGG" id="nsg:H3L94_04160"/>
<keyword evidence="3" id="KW-1133">Transmembrane helix</keyword>
<evidence type="ECO:0000256" key="3">
    <source>
        <dbReference type="SAM" id="Phobius"/>
    </source>
</evidence>
<name>A0A7D7S8X5_9NEIS</name>